<dbReference type="AlphaFoldDB" id="A0AAV2DR10"/>
<gene>
    <name evidence="2" type="ORF">LTRI10_LOCUS17779</name>
</gene>
<reference evidence="2 3" key="1">
    <citation type="submission" date="2024-04" db="EMBL/GenBank/DDBJ databases">
        <authorList>
            <person name="Fracassetti M."/>
        </authorList>
    </citation>
    <scope>NUCLEOTIDE SEQUENCE [LARGE SCALE GENOMIC DNA]</scope>
</reference>
<protein>
    <submittedName>
        <fullName evidence="2">Uncharacterized protein</fullName>
    </submittedName>
</protein>
<keyword evidence="3" id="KW-1185">Reference proteome</keyword>
<feature type="region of interest" description="Disordered" evidence="1">
    <location>
        <begin position="35"/>
        <end position="59"/>
    </location>
</feature>
<organism evidence="2 3">
    <name type="scientific">Linum trigynum</name>
    <dbReference type="NCBI Taxonomy" id="586398"/>
    <lineage>
        <taxon>Eukaryota</taxon>
        <taxon>Viridiplantae</taxon>
        <taxon>Streptophyta</taxon>
        <taxon>Embryophyta</taxon>
        <taxon>Tracheophyta</taxon>
        <taxon>Spermatophyta</taxon>
        <taxon>Magnoliopsida</taxon>
        <taxon>eudicotyledons</taxon>
        <taxon>Gunneridae</taxon>
        <taxon>Pentapetalae</taxon>
        <taxon>rosids</taxon>
        <taxon>fabids</taxon>
        <taxon>Malpighiales</taxon>
        <taxon>Linaceae</taxon>
        <taxon>Linum</taxon>
    </lineage>
</organism>
<evidence type="ECO:0000313" key="3">
    <source>
        <dbReference type="Proteomes" id="UP001497516"/>
    </source>
</evidence>
<dbReference type="EMBL" id="OZ034816">
    <property type="protein sequence ID" value="CAL1376021.1"/>
    <property type="molecule type" value="Genomic_DNA"/>
</dbReference>
<accession>A0AAV2DR10</accession>
<proteinExistence type="predicted"/>
<name>A0AAV2DR10_9ROSI</name>
<dbReference type="Proteomes" id="UP001497516">
    <property type="component" value="Chromosome 3"/>
</dbReference>
<sequence>MLPTHQAFFQKKQIDKSSILDFIISWKELYQTTGRSEGRGATNMKREERNGSSDESDGERSLVAVVAIMETGQPALFSPSLPLDLGTSYHFFPTTYDGRQQWQRS</sequence>
<evidence type="ECO:0000256" key="1">
    <source>
        <dbReference type="SAM" id="MobiDB-lite"/>
    </source>
</evidence>
<evidence type="ECO:0000313" key="2">
    <source>
        <dbReference type="EMBL" id="CAL1376021.1"/>
    </source>
</evidence>